<dbReference type="PANTHER" id="PTHR23135">
    <property type="entry name" value="MUR LIGASE FAMILY MEMBER"/>
    <property type="match status" value="1"/>
</dbReference>
<dbReference type="SUPFAM" id="SSF53244">
    <property type="entry name" value="MurD-like peptide ligases, peptide-binding domain"/>
    <property type="match status" value="1"/>
</dbReference>
<dbReference type="RefSeq" id="WP_070370447.1">
    <property type="nucleotide sequence ID" value="NZ_LKEU01000023.1"/>
</dbReference>
<feature type="binding site" evidence="8">
    <location>
        <position position="182"/>
    </location>
    <ligand>
        <name>UDP-N-acetyl-alpha-D-muramoyl-L-alanyl-D-glutamate</name>
        <dbReference type="ChEBI" id="CHEBI:83900"/>
    </ligand>
</feature>
<dbReference type="InterPro" id="IPR013221">
    <property type="entry name" value="Mur_ligase_cen"/>
</dbReference>
<comment type="PTM">
    <text evidence="8">Carboxylation is probably crucial for Mg(2+) binding and, consequently, for the gamma-phosphate positioning of ATP.</text>
</comment>
<evidence type="ECO:0000256" key="1">
    <source>
        <dbReference type="ARBA" id="ARBA00004752"/>
    </source>
</evidence>
<comment type="function">
    <text evidence="8">Catalyzes the addition of L-lysine to the nucleotide precursor UDP-N-acetylmuramoyl-L-alanyl-D-glutamate (UMAG) in the biosynthesis of bacterial cell-wall peptidoglycan.</text>
</comment>
<dbReference type="InterPro" id="IPR036565">
    <property type="entry name" value="Mur-like_cat_sf"/>
</dbReference>
<feature type="domain" description="Mur ligase central" evidence="12">
    <location>
        <begin position="110"/>
        <end position="313"/>
    </location>
</feature>
<evidence type="ECO:0000259" key="12">
    <source>
        <dbReference type="Pfam" id="PF08245"/>
    </source>
</evidence>
<evidence type="ECO:0000256" key="4">
    <source>
        <dbReference type="ARBA" id="ARBA00022960"/>
    </source>
</evidence>
<gene>
    <name evidence="8 13" type="primary">murE</name>
    <name evidence="13" type="ORF">ACWI_11080</name>
</gene>
<protein>
    <recommendedName>
        <fullName evidence="8">UDP-N-acetylmuramoyl-L-alanyl-D-glutamate--L-lysine ligase</fullName>
        <ecNumber evidence="8">6.3.2.7</ecNumber>
    </recommendedName>
    <alternativeName>
        <fullName evidence="8">L-lysine-adding enzyme</fullName>
    </alternativeName>
    <alternativeName>
        <fullName evidence="8">UDP-MurNAc-L-Ala-D-Glu:L-Lys ligase</fullName>
    </alternativeName>
    <alternativeName>
        <fullName evidence="8">UDP-MurNAc-tripeptide synthetase</fullName>
    </alternativeName>
    <alternativeName>
        <fullName evidence="8">UDP-N-acetylmuramyl-tripeptide synthetase</fullName>
    </alternativeName>
</protein>
<dbReference type="GO" id="GO:0005737">
    <property type="term" value="C:cytoplasm"/>
    <property type="evidence" value="ECO:0007669"/>
    <property type="project" value="UniProtKB-SubCell"/>
</dbReference>
<evidence type="ECO:0000256" key="5">
    <source>
        <dbReference type="ARBA" id="ARBA00022984"/>
    </source>
</evidence>
<feature type="modified residue" description="N6-carboxylysine" evidence="8">
    <location>
        <position position="222"/>
    </location>
</feature>
<comment type="caution">
    <text evidence="8">Lacks conserved residue(s) required for the propagation of feature annotation.</text>
</comment>
<feature type="binding site" evidence="8">
    <location>
        <begin position="112"/>
        <end position="118"/>
    </location>
    <ligand>
        <name>ATP</name>
        <dbReference type="ChEBI" id="CHEBI:30616"/>
    </ligand>
</feature>
<comment type="subcellular location">
    <subcellularLocation>
        <location evidence="8 9">Cytoplasm</location>
    </subcellularLocation>
</comment>
<feature type="binding site" evidence="8">
    <location>
        <position position="31"/>
    </location>
    <ligand>
        <name>UDP-N-acetyl-alpha-D-muramoyl-L-alanyl-D-glutamate</name>
        <dbReference type="ChEBI" id="CHEBI:83900"/>
    </ligand>
</feature>
<keyword evidence="8" id="KW-0547">Nucleotide-binding</keyword>
<organism evidence="13 14">
    <name type="scientific">Acetobacterium wieringae</name>
    <dbReference type="NCBI Taxonomy" id="52694"/>
    <lineage>
        <taxon>Bacteria</taxon>
        <taxon>Bacillati</taxon>
        <taxon>Bacillota</taxon>
        <taxon>Clostridia</taxon>
        <taxon>Eubacteriales</taxon>
        <taxon>Eubacteriaceae</taxon>
        <taxon>Acetobacterium</taxon>
    </lineage>
</organism>
<feature type="domain" description="Mur ligase N-terminal catalytic" evidence="10">
    <location>
        <begin position="24"/>
        <end position="90"/>
    </location>
</feature>
<evidence type="ECO:0000256" key="2">
    <source>
        <dbReference type="ARBA" id="ARBA00005898"/>
    </source>
</evidence>
<evidence type="ECO:0000256" key="3">
    <source>
        <dbReference type="ARBA" id="ARBA00022618"/>
    </source>
</evidence>
<dbReference type="GO" id="GO:0005524">
    <property type="term" value="F:ATP binding"/>
    <property type="evidence" value="ECO:0007669"/>
    <property type="project" value="UniProtKB-UniRule"/>
</dbReference>
<keyword evidence="5 8" id="KW-0573">Peptidoglycan synthesis</keyword>
<dbReference type="Proteomes" id="UP000176244">
    <property type="component" value="Unassembled WGS sequence"/>
</dbReference>
<comment type="pathway">
    <text evidence="1 8 9">Cell wall biogenesis; peptidoglycan biosynthesis.</text>
</comment>
<dbReference type="InterPro" id="IPR004101">
    <property type="entry name" value="Mur_ligase_C"/>
</dbReference>
<evidence type="ECO:0000256" key="9">
    <source>
        <dbReference type="RuleBase" id="RU004135"/>
    </source>
</evidence>
<dbReference type="HAMAP" id="MF_00208">
    <property type="entry name" value="MurE"/>
    <property type="match status" value="1"/>
</dbReference>
<sequence length="495" mass="54370">MKLELLLNELKIIEVRNSLPDCEIEKICYNSREVVPGSLFVAIPGYVTDGHRYIGNAIDGGAVAVVYQNDLPEYQPEVCYIKVADSRYALGSLGSCFYGKPSQSMLVTGITGTNGKTSLTYMLKHIFESEGKKCGLIGTIHNLIGDQVVDNRGRTTPESLEVQEIIKEMKDGGCSHLFMEVSSHGLALDRVNGVDFDYGIFTNLTQDHLDYHKTFENYFEAKAKLFFKQNKASIVNGDDPWGQKLCELLAQKSATPVITYGLKPGSDYYAKDLVLGTTGTAFTLVTPVAEEKLFLNIPGEFMVYNALAAIIVAVEEAVPMSVIREALATMPGVSGRMEILDVEAPFDVVIDYAHSPDSLEKLLQSVRKIFPGRIVLVFGCNGDRDKEKRPIMGRIAGAYADMVVVTSDNPASENPMDIINAVVAGVREKTDQVATVEVRQEGIYYGATLCGPGDVLVLAGKGHEKQEIMKDETLYYNEWDTAREAVARLKGKSDK</sequence>
<dbReference type="UniPathway" id="UPA00219"/>
<dbReference type="InterPro" id="IPR005761">
    <property type="entry name" value="UDP-N-AcMur-Glu-dNH2Pim_ligase"/>
</dbReference>
<dbReference type="PANTHER" id="PTHR23135:SF4">
    <property type="entry name" value="UDP-N-ACETYLMURAMOYL-L-ALANYL-D-GLUTAMATE--2,6-DIAMINOPIMELATE LIGASE MURE HOMOLOG, CHLOROPLASTIC"/>
    <property type="match status" value="1"/>
</dbReference>
<keyword evidence="7 8" id="KW-0961">Cell wall biogenesis/degradation</keyword>
<dbReference type="Pfam" id="PF01225">
    <property type="entry name" value="Mur_ligase"/>
    <property type="match status" value="1"/>
</dbReference>
<dbReference type="Pfam" id="PF02875">
    <property type="entry name" value="Mur_ligase_C"/>
    <property type="match status" value="1"/>
</dbReference>
<comment type="similarity">
    <text evidence="2 8">Belongs to the MurCDEF family. MurE subfamily.</text>
</comment>
<dbReference type="Pfam" id="PF08245">
    <property type="entry name" value="Mur_ligase_M"/>
    <property type="match status" value="1"/>
</dbReference>
<dbReference type="GO" id="GO:0071555">
    <property type="term" value="P:cell wall organization"/>
    <property type="evidence" value="ECO:0007669"/>
    <property type="project" value="UniProtKB-KW"/>
</dbReference>
<evidence type="ECO:0000259" key="10">
    <source>
        <dbReference type="Pfam" id="PF01225"/>
    </source>
</evidence>
<keyword evidence="3 8" id="KW-0132">Cell division</keyword>
<comment type="catalytic activity">
    <reaction evidence="8">
        <text>UDP-N-acetyl-alpha-D-muramoyl-L-alanyl-D-glutamate + L-lysine + ATP = UDP-N-acetyl-alpha-D-muramoyl-L-alanyl-gamma-D-glutamyl-L-lysine + ADP + phosphate + H(+)</text>
        <dbReference type="Rhea" id="RHEA:17969"/>
        <dbReference type="ChEBI" id="CHEBI:15378"/>
        <dbReference type="ChEBI" id="CHEBI:30616"/>
        <dbReference type="ChEBI" id="CHEBI:32551"/>
        <dbReference type="ChEBI" id="CHEBI:43474"/>
        <dbReference type="ChEBI" id="CHEBI:83900"/>
        <dbReference type="ChEBI" id="CHEBI:83903"/>
        <dbReference type="ChEBI" id="CHEBI:456216"/>
        <dbReference type="EC" id="6.3.2.7"/>
    </reaction>
</comment>
<comment type="cofactor">
    <cofactor evidence="8">
        <name>Mg(2+)</name>
        <dbReference type="ChEBI" id="CHEBI:18420"/>
    </cofactor>
</comment>
<dbReference type="Gene3D" id="3.40.1190.10">
    <property type="entry name" value="Mur-like, catalytic domain"/>
    <property type="match status" value="1"/>
</dbReference>
<dbReference type="GO" id="GO:0051301">
    <property type="term" value="P:cell division"/>
    <property type="evidence" value="ECO:0007669"/>
    <property type="project" value="UniProtKB-KW"/>
</dbReference>
<dbReference type="NCBIfam" id="TIGR01085">
    <property type="entry name" value="murE"/>
    <property type="match status" value="1"/>
</dbReference>
<dbReference type="GO" id="GO:0000287">
    <property type="term" value="F:magnesium ion binding"/>
    <property type="evidence" value="ECO:0007669"/>
    <property type="project" value="UniProtKB-UniRule"/>
</dbReference>
<dbReference type="GO" id="GO:0008360">
    <property type="term" value="P:regulation of cell shape"/>
    <property type="evidence" value="ECO:0007669"/>
    <property type="project" value="UniProtKB-KW"/>
</dbReference>
<evidence type="ECO:0000313" key="14">
    <source>
        <dbReference type="Proteomes" id="UP000176244"/>
    </source>
</evidence>
<evidence type="ECO:0000313" key="13">
    <source>
        <dbReference type="EMBL" id="OFV71379.1"/>
    </source>
</evidence>
<dbReference type="GO" id="GO:0047482">
    <property type="term" value="F:UDP-N-acetylmuramoyl-L-alanyl-D-glutamate-L-lysine ligase activity"/>
    <property type="evidence" value="ECO:0007669"/>
    <property type="project" value="UniProtKB-UniRule"/>
</dbReference>
<feature type="binding site" evidence="8">
    <location>
        <begin position="155"/>
        <end position="156"/>
    </location>
    <ligand>
        <name>UDP-N-acetyl-alpha-D-muramoyl-L-alanyl-D-glutamate</name>
        <dbReference type="ChEBI" id="CHEBI:83900"/>
    </ligand>
</feature>
<dbReference type="AlphaFoldDB" id="A0A1F2PJ54"/>
<dbReference type="SUPFAM" id="SSF63418">
    <property type="entry name" value="MurE/MurF N-terminal domain"/>
    <property type="match status" value="1"/>
</dbReference>
<feature type="domain" description="Mur ligase C-terminal" evidence="11">
    <location>
        <begin position="335"/>
        <end position="462"/>
    </location>
</feature>
<keyword evidence="8" id="KW-0067">ATP-binding</keyword>
<keyword evidence="6 8" id="KW-0131">Cell cycle</keyword>
<evidence type="ECO:0000259" key="11">
    <source>
        <dbReference type="Pfam" id="PF02875"/>
    </source>
</evidence>
<evidence type="ECO:0000256" key="6">
    <source>
        <dbReference type="ARBA" id="ARBA00023306"/>
    </source>
</evidence>
<dbReference type="GO" id="GO:0009252">
    <property type="term" value="P:peptidoglycan biosynthetic process"/>
    <property type="evidence" value="ECO:0007669"/>
    <property type="project" value="UniProtKB-UniRule"/>
</dbReference>
<keyword evidence="8" id="KW-0963">Cytoplasm</keyword>
<dbReference type="EC" id="6.3.2.7" evidence="8"/>
<comment type="caution">
    <text evidence="13">The sequence shown here is derived from an EMBL/GenBank/DDBJ whole genome shotgun (WGS) entry which is preliminary data.</text>
</comment>
<dbReference type="Gene3D" id="3.90.190.20">
    <property type="entry name" value="Mur ligase, C-terminal domain"/>
    <property type="match status" value="1"/>
</dbReference>
<dbReference type="OrthoDB" id="9800958at2"/>
<dbReference type="Gene3D" id="3.40.1390.10">
    <property type="entry name" value="MurE/MurF, N-terminal domain"/>
    <property type="match status" value="1"/>
</dbReference>
<dbReference type="STRING" id="52694.ACWI_11080"/>
<feature type="short sequence motif" description="L-lysine recognition motif" evidence="8">
    <location>
        <begin position="408"/>
        <end position="411"/>
    </location>
</feature>
<keyword evidence="8 13" id="KW-0436">Ligase</keyword>
<evidence type="ECO:0000256" key="8">
    <source>
        <dbReference type="HAMAP-Rule" id="MF_00208"/>
    </source>
</evidence>
<proteinExistence type="inferred from homology"/>
<dbReference type="InterPro" id="IPR000713">
    <property type="entry name" value="Mur_ligase_N"/>
</dbReference>
<keyword evidence="8" id="KW-0460">Magnesium</keyword>
<keyword evidence="4 8" id="KW-0133">Cell shape</keyword>
<name>A0A1F2PJ54_9FIRM</name>
<dbReference type="NCBIfam" id="NF001126">
    <property type="entry name" value="PRK00139.1-4"/>
    <property type="match status" value="1"/>
</dbReference>
<dbReference type="InterPro" id="IPR035911">
    <property type="entry name" value="MurE/MurF_N"/>
</dbReference>
<accession>A0A1F2PJ54</accession>
<dbReference type="SUPFAM" id="SSF53623">
    <property type="entry name" value="MurD-like peptide ligases, catalytic domain"/>
    <property type="match status" value="1"/>
</dbReference>
<dbReference type="EMBL" id="LKEU01000023">
    <property type="protein sequence ID" value="OFV71379.1"/>
    <property type="molecule type" value="Genomic_DNA"/>
</dbReference>
<reference evidence="13 14" key="1">
    <citation type="submission" date="2015-09" db="EMBL/GenBank/DDBJ databases">
        <title>Genome sequence of Acetobacterium wieringae DSM 1911.</title>
        <authorList>
            <person name="Poehlein A."/>
            <person name="Bengelsdorf F.R."/>
            <person name="Schiel-Bengelsdorf B."/>
            <person name="Duerre P."/>
            <person name="Daniel R."/>
        </authorList>
    </citation>
    <scope>NUCLEOTIDE SEQUENCE [LARGE SCALE GENOMIC DNA]</scope>
    <source>
        <strain evidence="13 14">DSM 1911</strain>
    </source>
</reference>
<feature type="binding site" evidence="8">
    <location>
        <position position="190"/>
    </location>
    <ligand>
        <name>UDP-N-acetyl-alpha-D-muramoyl-L-alanyl-D-glutamate</name>
        <dbReference type="ChEBI" id="CHEBI:83900"/>
    </ligand>
</feature>
<evidence type="ECO:0000256" key="7">
    <source>
        <dbReference type="ARBA" id="ARBA00023316"/>
    </source>
</evidence>
<dbReference type="InterPro" id="IPR036615">
    <property type="entry name" value="Mur_ligase_C_dom_sf"/>
</dbReference>